<evidence type="ECO:0000259" key="1">
    <source>
        <dbReference type="PROSITE" id="PS51788"/>
    </source>
</evidence>
<dbReference type="FunFam" id="2.170.150.20:FF:000007">
    <property type="entry name" value="Protein cereblon"/>
    <property type="match status" value="1"/>
</dbReference>
<name>A0A445N1G0_9BACT</name>
<feature type="domain" description="CULT" evidence="1">
    <location>
        <begin position="16"/>
        <end position="122"/>
    </location>
</feature>
<dbReference type="CDD" id="cd15777">
    <property type="entry name" value="CRBN_C_like"/>
    <property type="match status" value="1"/>
</dbReference>
<dbReference type="EMBL" id="OJIN01000208">
    <property type="protein sequence ID" value="SPD75528.1"/>
    <property type="molecule type" value="Genomic_DNA"/>
</dbReference>
<accession>A0A445N1G0</accession>
<proteinExistence type="predicted"/>
<organism evidence="2">
    <name type="scientific">uncultured Desulfobacterium sp</name>
    <dbReference type="NCBI Taxonomy" id="201089"/>
    <lineage>
        <taxon>Bacteria</taxon>
        <taxon>Pseudomonadati</taxon>
        <taxon>Thermodesulfobacteriota</taxon>
        <taxon>Desulfobacteria</taxon>
        <taxon>Desulfobacterales</taxon>
        <taxon>Desulfobacteriaceae</taxon>
        <taxon>Desulfobacterium</taxon>
        <taxon>environmental samples</taxon>
    </lineage>
</organism>
<dbReference type="Gene3D" id="2.170.150.20">
    <property type="entry name" value="Peptide methionine sulfoxide reductase"/>
    <property type="match status" value="1"/>
</dbReference>
<gene>
    <name evidence="2" type="ORF">PITCH_A640071</name>
</gene>
<evidence type="ECO:0000313" key="2">
    <source>
        <dbReference type="EMBL" id="SPD75528.1"/>
    </source>
</evidence>
<protein>
    <recommendedName>
        <fullName evidence="1">CULT domain-containing protein</fullName>
    </recommendedName>
</protein>
<dbReference type="PROSITE" id="PS51788">
    <property type="entry name" value="CULT"/>
    <property type="match status" value="1"/>
</dbReference>
<dbReference type="AlphaFoldDB" id="A0A445N1G0"/>
<sequence>MIFHFNALDVIGGNGSKVYLCIFCGGLIAHSDRSLILKGNKRHLFINPSGINCDFYTFSACPGVIAPGPATEAHSWFSGYGWKMAFCRQCRQHMGWQYNAVLKSAVPAVFWGILVEHVITKETSE</sequence>
<reference evidence="2" key="1">
    <citation type="submission" date="2018-01" db="EMBL/GenBank/DDBJ databases">
        <authorList>
            <person name="Regsiter A."/>
            <person name="William W."/>
        </authorList>
    </citation>
    <scope>NUCLEOTIDE SEQUENCE</scope>
    <source>
        <strain evidence="2">TRIP AH-1</strain>
    </source>
</reference>
<dbReference type="InterPro" id="IPR034750">
    <property type="entry name" value="CULT"/>
</dbReference>